<keyword evidence="1" id="KW-0472">Membrane</keyword>
<protein>
    <submittedName>
        <fullName evidence="3">Uncharacterized protein</fullName>
    </submittedName>
</protein>
<keyword evidence="4" id="KW-1185">Reference proteome</keyword>
<accession>A0AAV4SHU8</accession>
<evidence type="ECO:0000313" key="4">
    <source>
        <dbReference type="Proteomes" id="UP001054945"/>
    </source>
</evidence>
<feature type="transmembrane region" description="Helical" evidence="1">
    <location>
        <begin position="63"/>
        <end position="83"/>
    </location>
</feature>
<feature type="signal peptide" evidence="2">
    <location>
        <begin position="1"/>
        <end position="21"/>
    </location>
</feature>
<dbReference type="AlphaFoldDB" id="A0AAV4SHU8"/>
<keyword evidence="1" id="KW-0812">Transmembrane</keyword>
<organism evidence="3 4">
    <name type="scientific">Caerostris extrusa</name>
    <name type="common">Bark spider</name>
    <name type="synonym">Caerostris bankana</name>
    <dbReference type="NCBI Taxonomy" id="172846"/>
    <lineage>
        <taxon>Eukaryota</taxon>
        <taxon>Metazoa</taxon>
        <taxon>Ecdysozoa</taxon>
        <taxon>Arthropoda</taxon>
        <taxon>Chelicerata</taxon>
        <taxon>Arachnida</taxon>
        <taxon>Araneae</taxon>
        <taxon>Araneomorphae</taxon>
        <taxon>Entelegynae</taxon>
        <taxon>Araneoidea</taxon>
        <taxon>Araneidae</taxon>
        <taxon>Caerostris</taxon>
    </lineage>
</organism>
<proteinExistence type="predicted"/>
<sequence>MSFRYCFKMFGWLFLIDCSFSMIERRSVDALGVKLPGNTSFETRWIGRVGLVVPVKRQGNDSILGEMFFGLFSSFLVILLVLIGNSKLTRSLWCSLSRQ</sequence>
<feature type="chain" id="PRO_5043932536" evidence="2">
    <location>
        <begin position="22"/>
        <end position="99"/>
    </location>
</feature>
<dbReference type="EMBL" id="BPLR01009668">
    <property type="protein sequence ID" value="GIY33675.1"/>
    <property type="molecule type" value="Genomic_DNA"/>
</dbReference>
<comment type="caution">
    <text evidence="3">The sequence shown here is derived from an EMBL/GenBank/DDBJ whole genome shotgun (WGS) entry which is preliminary data.</text>
</comment>
<gene>
    <name evidence="3" type="ORF">CEXT_277881</name>
</gene>
<evidence type="ECO:0000313" key="3">
    <source>
        <dbReference type="EMBL" id="GIY33675.1"/>
    </source>
</evidence>
<keyword evidence="1" id="KW-1133">Transmembrane helix</keyword>
<keyword evidence="2" id="KW-0732">Signal</keyword>
<evidence type="ECO:0000256" key="2">
    <source>
        <dbReference type="SAM" id="SignalP"/>
    </source>
</evidence>
<name>A0AAV4SHU8_CAEEX</name>
<evidence type="ECO:0000256" key="1">
    <source>
        <dbReference type="SAM" id="Phobius"/>
    </source>
</evidence>
<dbReference type="Proteomes" id="UP001054945">
    <property type="component" value="Unassembled WGS sequence"/>
</dbReference>
<reference evidence="3 4" key="1">
    <citation type="submission" date="2021-06" db="EMBL/GenBank/DDBJ databases">
        <title>Caerostris extrusa draft genome.</title>
        <authorList>
            <person name="Kono N."/>
            <person name="Arakawa K."/>
        </authorList>
    </citation>
    <scope>NUCLEOTIDE SEQUENCE [LARGE SCALE GENOMIC DNA]</scope>
</reference>